<name>A0A9N9L5Q6_9HELO</name>
<keyword evidence="4" id="KW-1185">Reference proteome</keyword>
<feature type="region of interest" description="Disordered" evidence="1">
    <location>
        <begin position="49"/>
        <end position="108"/>
    </location>
</feature>
<sequence>MKFHNITLFAVFILGVAAVPSPKKSDPPPPGLLAAGELCDNNRGQCDGNGNCDDIGGKGKKKDPMCENDNAAPGPGAGKAEAFSVENATSSTPPSERNKPSPELTKLE</sequence>
<protein>
    <submittedName>
        <fullName evidence="3">Uncharacterized protein</fullName>
    </submittedName>
</protein>
<accession>A0A9N9L5Q6</accession>
<evidence type="ECO:0000256" key="2">
    <source>
        <dbReference type="SAM" id="SignalP"/>
    </source>
</evidence>
<dbReference type="EMBL" id="CAJVRL010000092">
    <property type="protein sequence ID" value="CAG8959589.1"/>
    <property type="molecule type" value="Genomic_DNA"/>
</dbReference>
<feature type="chain" id="PRO_5040116426" evidence="2">
    <location>
        <begin position="19"/>
        <end position="108"/>
    </location>
</feature>
<feature type="compositionally biased region" description="Polar residues" evidence="1">
    <location>
        <begin position="86"/>
        <end position="95"/>
    </location>
</feature>
<dbReference type="AlphaFoldDB" id="A0A9N9L5Q6"/>
<evidence type="ECO:0000313" key="4">
    <source>
        <dbReference type="Proteomes" id="UP000696280"/>
    </source>
</evidence>
<dbReference type="Proteomes" id="UP000696280">
    <property type="component" value="Unassembled WGS sequence"/>
</dbReference>
<evidence type="ECO:0000313" key="3">
    <source>
        <dbReference type="EMBL" id="CAG8959589.1"/>
    </source>
</evidence>
<feature type="signal peptide" evidence="2">
    <location>
        <begin position="1"/>
        <end position="18"/>
    </location>
</feature>
<reference evidence="3" key="1">
    <citation type="submission" date="2021-07" db="EMBL/GenBank/DDBJ databases">
        <authorList>
            <person name="Durling M."/>
        </authorList>
    </citation>
    <scope>NUCLEOTIDE SEQUENCE</scope>
</reference>
<organism evidence="3 4">
    <name type="scientific">Hymenoscyphus fraxineus</name>
    <dbReference type="NCBI Taxonomy" id="746836"/>
    <lineage>
        <taxon>Eukaryota</taxon>
        <taxon>Fungi</taxon>
        <taxon>Dikarya</taxon>
        <taxon>Ascomycota</taxon>
        <taxon>Pezizomycotina</taxon>
        <taxon>Leotiomycetes</taxon>
        <taxon>Helotiales</taxon>
        <taxon>Helotiaceae</taxon>
        <taxon>Hymenoscyphus</taxon>
    </lineage>
</organism>
<gene>
    <name evidence="3" type="ORF">HYFRA_00001491</name>
</gene>
<proteinExistence type="predicted"/>
<keyword evidence="2" id="KW-0732">Signal</keyword>
<evidence type="ECO:0000256" key="1">
    <source>
        <dbReference type="SAM" id="MobiDB-lite"/>
    </source>
</evidence>
<comment type="caution">
    <text evidence="3">The sequence shown here is derived from an EMBL/GenBank/DDBJ whole genome shotgun (WGS) entry which is preliminary data.</text>
</comment>
<feature type="compositionally biased region" description="Basic and acidic residues" evidence="1">
    <location>
        <begin position="96"/>
        <end position="108"/>
    </location>
</feature>